<proteinExistence type="inferred from homology"/>
<dbReference type="InterPro" id="IPR006710">
    <property type="entry name" value="Glyco_hydro_43"/>
</dbReference>
<dbReference type="Proteomes" id="UP000723714">
    <property type="component" value="Unassembled WGS sequence"/>
</dbReference>
<keyword evidence="1" id="KW-0732">Signal</keyword>
<name>A0ABS6D4W9_9FIRM</name>
<evidence type="ECO:0000256" key="4">
    <source>
        <dbReference type="RuleBase" id="RU361187"/>
    </source>
</evidence>
<comment type="similarity">
    <text evidence="4">Belongs to the glycosyl hydrolase 43 family.</text>
</comment>
<dbReference type="PANTHER" id="PTHR43817:SF1">
    <property type="entry name" value="HYDROLASE, FAMILY 43, PUTATIVE (AFU_ORTHOLOGUE AFUA_3G01660)-RELATED"/>
    <property type="match status" value="1"/>
</dbReference>
<protein>
    <submittedName>
        <fullName evidence="5">Family 43 glycosylhydrolase</fullName>
    </submittedName>
</protein>
<evidence type="ECO:0000256" key="3">
    <source>
        <dbReference type="ARBA" id="ARBA00023295"/>
    </source>
</evidence>
<dbReference type="PIRSF" id="PIRSF025414">
    <property type="entry name" value="Alpha-L-arabinofuranosidase"/>
    <property type="match status" value="1"/>
</dbReference>
<sequence length="322" mass="37598">MNIHNFIQTKYNEPFIVQRADPYVYRHEDGSYLFTASVPEYDRIVLRQSDTLDGLQDAEEVTIWKRHETGKMSMHIWAPEIHFIEGKWFLYFAASEKDDIWALRPYVLECTGSDPIADPWIEKGKMQAADDFSFQDFSLDMTVFKNQDKWYCVWAEKVSVGKKISNLYIAELESPCRLSTAQVLLTSPDYDWERVDFWVNEGPSLLRHEDKLYLTYSASATGACYCMGMLSISSGADLLDPHAWKKERLPIMKTDWEKGILGPGHNSFTKSEDGKEDIMIYHARQYDEIEGDPLYDPNRHTYRMKILWDKDGRPVFDMTNNF</sequence>
<dbReference type="InterPro" id="IPR016828">
    <property type="entry name" value="Alpha-L-arabinofuranosidase"/>
</dbReference>
<gene>
    <name evidence="5" type="ORF">HGO97_012550</name>
</gene>
<comment type="caution">
    <text evidence="5">The sequence shown here is derived from an EMBL/GenBank/DDBJ whole genome shotgun (WGS) entry which is preliminary data.</text>
</comment>
<accession>A0ABS6D4W9</accession>
<evidence type="ECO:0000256" key="1">
    <source>
        <dbReference type="ARBA" id="ARBA00022729"/>
    </source>
</evidence>
<evidence type="ECO:0000313" key="5">
    <source>
        <dbReference type="EMBL" id="MBU3876634.1"/>
    </source>
</evidence>
<keyword evidence="2 4" id="KW-0378">Hydrolase</keyword>
<keyword evidence="6" id="KW-1185">Reference proteome</keyword>
<keyword evidence="3 4" id="KW-0326">Glycosidase</keyword>
<dbReference type="RefSeq" id="WP_216242151.1">
    <property type="nucleotide sequence ID" value="NZ_JABACJ020000011.1"/>
</dbReference>
<reference evidence="5 6" key="1">
    <citation type="submission" date="2021-06" db="EMBL/GenBank/DDBJ databases">
        <title>Faecalicatena sp. nov. isolated from porcine feces.</title>
        <authorList>
            <person name="Oh B.S."/>
            <person name="Lee J.H."/>
        </authorList>
    </citation>
    <scope>NUCLEOTIDE SEQUENCE [LARGE SCALE GENOMIC DNA]</scope>
    <source>
        <strain evidence="5 6">AGMB00832</strain>
    </source>
</reference>
<evidence type="ECO:0000256" key="2">
    <source>
        <dbReference type="ARBA" id="ARBA00022801"/>
    </source>
</evidence>
<dbReference type="Pfam" id="PF04616">
    <property type="entry name" value="Glyco_hydro_43"/>
    <property type="match status" value="1"/>
</dbReference>
<dbReference type="PANTHER" id="PTHR43817">
    <property type="entry name" value="GLYCOSYL HYDROLASE"/>
    <property type="match status" value="1"/>
</dbReference>
<evidence type="ECO:0000313" key="6">
    <source>
        <dbReference type="Proteomes" id="UP000723714"/>
    </source>
</evidence>
<dbReference type="EMBL" id="JABACJ020000011">
    <property type="protein sequence ID" value="MBU3876634.1"/>
    <property type="molecule type" value="Genomic_DNA"/>
</dbReference>
<organism evidence="5 6">
    <name type="scientific">Faecalicatena faecalis</name>
    <dbReference type="NCBI Taxonomy" id="2726362"/>
    <lineage>
        <taxon>Bacteria</taxon>
        <taxon>Bacillati</taxon>
        <taxon>Bacillota</taxon>
        <taxon>Clostridia</taxon>
        <taxon>Lachnospirales</taxon>
        <taxon>Lachnospiraceae</taxon>
        <taxon>Faecalicatena</taxon>
    </lineage>
</organism>